<keyword evidence="2" id="KW-0489">Methyltransferase</keyword>
<gene>
    <name evidence="2" type="ORF">F5544_06030</name>
</gene>
<keyword evidence="3" id="KW-1185">Reference proteome</keyword>
<organism evidence="2 3">
    <name type="scientific">Nocardia arthritidis</name>
    <dbReference type="NCBI Taxonomy" id="228602"/>
    <lineage>
        <taxon>Bacteria</taxon>
        <taxon>Bacillati</taxon>
        <taxon>Actinomycetota</taxon>
        <taxon>Actinomycetes</taxon>
        <taxon>Mycobacteriales</taxon>
        <taxon>Nocardiaceae</taxon>
        <taxon>Nocardia</taxon>
    </lineage>
</organism>
<accession>A0A6G9Y7P8</accession>
<dbReference type="CDD" id="cd02440">
    <property type="entry name" value="AdoMet_MTases"/>
    <property type="match status" value="1"/>
</dbReference>
<dbReference type="GO" id="GO:0008757">
    <property type="term" value="F:S-adenosylmethionine-dependent methyltransferase activity"/>
    <property type="evidence" value="ECO:0007669"/>
    <property type="project" value="InterPro"/>
</dbReference>
<evidence type="ECO:0000313" key="3">
    <source>
        <dbReference type="Proteomes" id="UP000503540"/>
    </source>
</evidence>
<sequence length="232" mass="25405">MPSFADFDRRNYPIVDVATGYDGWAPTYEQTVMDEMDLALLDRLRTPDWAGVGRAADLGCGTGRTGSWLRGHGVARIDGIDASAGMLALAKERGVHETLTQADVRDTGLSSGTYDLVIASLIDEHLPDLKPFYAEAFRIAAPGGKCVMVCFHPQFIMVTGMPTHYTARSGEPVAISTHLHLISEHLTAAMDSGWTLTEIAENVVEESWLTRKPKWGELLGQPFSMALVWSRP</sequence>
<proteinExistence type="predicted"/>
<protein>
    <submittedName>
        <fullName evidence="2">Methyltransferase domain-containing protein</fullName>
    </submittedName>
</protein>
<dbReference type="PANTHER" id="PTHR43861">
    <property type="entry name" value="TRANS-ACONITATE 2-METHYLTRANSFERASE-RELATED"/>
    <property type="match status" value="1"/>
</dbReference>
<dbReference type="GO" id="GO:0032259">
    <property type="term" value="P:methylation"/>
    <property type="evidence" value="ECO:0007669"/>
    <property type="project" value="UniProtKB-KW"/>
</dbReference>
<reference evidence="2 3" key="1">
    <citation type="journal article" date="2019" name="ACS Chem. Biol.">
        <title>Identification and Mobilization of a Cryptic Antibiotic Biosynthesis Gene Locus from a Human-Pathogenic Nocardia Isolate.</title>
        <authorList>
            <person name="Herisse M."/>
            <person name="Ishida K."/>
            <person name="Porter J.L."/>
            <person name="Howden B."/>
            <person name="Hertweck C."/>
            <person name="Stinear T.P."/>
            <person name="Pidot S.J."/>
        </authorList>
    </citation>
    <scope>NUCLEOTIDE SEQUENCE [LARGE SCALE GENOMIC DNA]</scope>
    <source>
        <strain evidence="2 3">AUSMDU00012717</strain>
    </source>
</reference>
<dbReference type="AlphaFoldDB" id="A0A6G9Y7P8"/>
<dbReference type="Proteomes" id="UP000503540">
    <property type="component" value="Chromosome"/>
</dbReference>
<keyword evidence="2" id="KW-0808">Transferase</keyword>
<dbReference type="RefSeq" id="WP_167472269.1">
    <property type="nucleotide sequence ID" value="NZ_CP046172.1"/>
</dbReference>
<dbReference type="EMBL" id="CP046172">
    <property type="protein sequence ID" value="QIS09117.1"/>
    <property type="molecule type" value="Genomic_DNA"/>
</dbReference>
<dbReference type="InterPro" id="IPR029063">
    <property type="entry name" value="SAM-dependent_MTases_sf"/>
</dbReference>
<evidence type="ECO:0000313" key="2">
    <source>
        <dbReference type="EMBL" id="QIS09117.1"/>
    </source>
</evidence>
<name>A0A6G9Y7P8_9NOCA</name>
<dbReference type="Pfam" id="PF08241">
    <property type="entry name" value="Methyltransf_11"/>
    <property type="match status" value="1"/>
</dbReference>
<dbReference type="InterPro" id="IPR013216">
    <property type="entry name" value="Methyltransf_11"/>
</dbReference>
<evidence type="ECO:0000259" key="1">
    <source>
        <dbReference type="Pfam" id="PF08241"/>
    </source>
</evidence>
<dbReference type="KEGG" id="nah:F5544_06030"/>
<feature type="domain" description="Methyltransferase type 11" evidence="1">
    <location>
        <begin position="57"/>
        <end position="148"/>
    </location>
</feature>
<dbReference type="Gene3D" id="3.40.50.150">
    <property type="entry name" value="Vaccinia Virus protein VP39"/>
    <property type="match status" value="1"/>
</dbReference>
<dbReference type="SUPFAM" id="SSF53335">
    <property type="entry name" value="S-adenosyl-L-methionine-dependent methyltransferases"/>
    <property type="match status" value="1"/>
</dbReference>